<dbReference type="PANTHER" id="PTHR33543:SF37">
    <property type="entry name" value="METALLOTHIONEIN-LIKE PROTEIN 4B"/>
    <property type="match status" value="1"/>
</dbReference>
<name>A9NJX3_PICSI</name>
<dbReference type="PANTHER" id="PTHR33543">
    <property type="entry name" value="METALLOTHIONEIN-LIKE PROTEIN 2A"/>
    <property type="match status" value="1"/>
</dbReference>
<accession>A9NJX3</accession>
<evidence type="ECO:0000256" key="1">
    <source>
        <dbReference type="ARBA" id="ARBA00005802"/>
    </source>
</evidence>
<dbReference type="AlphaFoldDB" id="A9NJX3"/>
<comment type="similarity">
    <text evidence="1 4">Belongs to the metallothionein superfamily. Type 15 family.</text>
</comment>
<dbReference type="InterPro" id="IPR000347">
    <property type="entry name" value="Metalthion_15p"/>
</dbReference>
<evidence type="ECO:0000256" key="3">
    <source>
        <dbReference type="ARBA" id="ARBA00022851"/>
    </source>
</evidence>
<keyword evidence="2 4" id="KW-0479">Metal-binding</keyword>
<proteinExistence type="evidence at transcript level"/>
<dbReference type="Pfam" id="PF01439">
    <property type="entry name" value="Metallothio_2"/>
    <property type="match status" value="1"/>
</dbReference>
<keyword evidence="3 4" id="KW-0480">Metal-thiolate cluster</keyword>
<organism evidence="5">
    <name type="scientific">Picea sitchensis</name>
    <name type="common">Sitka spruce</name>
    <name type="synonym">Pinus sitchensis</name>
    <dbReference type="NCBI Taxonomy" id="3332"/>
    <lineage>
        <taxon>Eukaryota</taxon>
        <taxon>Viridiplantae</taxon>
        <taxon>Streptophyta</taxon>
        <taxon>Embryophyta</taxon>
        <taxon>Tracheophyta</taxon>
        <taxon>Spermatophyta</taxon>
        <taxon>Pinopsida</taxon>
        <taxon>Pinidae</taxon>
        <taxon>Conifers I</taxon>
        <taxon>Pinales</taxon>
        <taxon>Pinaceae</taxon>
        <taxon>Picea</taxon>
    </lineage>
</organism>
<comment type="function">
    <text evidence="4">Metallothioneins have a high content of cysteine residues that bind various heavy metals.</text>
</comment>
<evidence type="ECO:0000313" key="5">
    <source>
        <dbReference type="EMBL" id="ABK20934.1"/>
    </source>
</evidence>
<protein>
    <recommendedName>
        <fullName evidence="4">Metallothionein-like protein</fullName>
    </recommendedName>
</protein>
<dbReference type="GO" id="GO:0046872">
    <property type="term" value="F:metal ion binding"/>
    <property type="evidence" value="ECO:0007669"/>
    <property type="project" value="UniProtKB-UniRule"/>
</dbReference>
<reference evidence="5" key="1">
    <citation type="journal article" date="2008" name="BMC Genomics">
        <title>A conifer genomics resource of 200,000 spruce (Picea spp.) ESTs and 6,464 high-quality, sequence-finished full-length cDNAs for Sitka spruce (Picea sitchensis).</title>
        <authorList>
            <person name="Ralph S.G."/>
            <person name="Chun H.J."/>
            <person name="Kolosova N."/>
            <person name="Cooper D."/>
            <person name="Oddy C."/>
            <person name="Ritland C.E."/>
            <person name="Kirkpatrick R."/>
            <person name="Moore R."/>
            <person name="Barber S."/>
            <person name="Holt R.A."/>
            <person name="Jones S.J."/>
            <person name="Marra M.A."/>
            <person name="Douglas C.J."/>
            <person name="Ritland K."/>
            <person name="Bohlmann J."/>
        </authorList>
    </citation>
    <scope>NUCLEOTIDE SEQUENCE</scope>
    <source>
        <tissue evidence="5">Bark</tissue>
    </source>
</reference>
<dbReference type="EMBL" id="EF081539">
    <property type="protein sequence ID" value="ABK20934.1"/>
    <property type="molecule type" value="mRNA"/>
</dbReference>
<evidence type="ECO:0000256" key="4">
    <source>
        <dbReference type="RuleBase" id="RU369052"/>
    </source>
</evidence>
<sequence length="84" mass="8244">MSCCGGNCGCGDSCKCGSGCKGCHSIPDLSFGEKTVEAPLFAATASDNGYFDDSVTVAGENGCGCASGGCKCGDTCTCDPCNCK</sequence>
<evidence type="ECO:0000256" key="2">
    <source>
        <dbReference type="ARBA" id="ARBA00022723"/>
    </source>
</evidence>